<dbReference type="OrthoDB" id="5187373at2"/>
<keyword evidence="2" id="KW-1185">Reference proteome</keyword>
<accession>A0A1I1Y8W0</accession>
<proteinExistence type="predicted"/>
<sequence>MSAQRRRRGRSAVGAILAGVAVLTGTAGCGFLDDLATTEAEDRPDEASPDSGAVPVVVAPDPDLPVVVAEGDLHTAGGGPLGHLVVTQGPVRTGLVPPVPGFSSTCPVEGPSLQYVALDFTYTSTSDSAAPLGGLAAHVSVSAGPGTPPDIGDVGVFADSGGDPGPYCADYPPLPTTDTFWNQMGADSVTVFVVLDRAVGPGSPDGRSDAFPTVQLRISELRWFTDPASVRRLSAGEMSAGAACSDDPAAFCAQLG</sequence>
<evidence type="ECO:0008006" key="3">
    <source>
        <dbReference type="Google" id="ProtNLM"/>
    </source>
</evidence>
<evidence type="ECO:0000313" key="1">
    <source>
        <dbReference type="EMBL" id="SFE16065.1"/>
    </source>
</evidence>
<dbReference type="AlphaFoldDB" id="A0A1I1Y8W0"/>
<name>A0A1I1Y8W0_9ACTN</name>
<evidence type="ECO:0000313" key="2">
    <source>
        <dbReference type="Proteomes" id="UP000198589"/>
    </source>
</evidence>
<organism evidence="1 2">
    <name type="scientific">Blastococcus tunisiensis</name>
    <dbReference type="NCBI Taxonomy" id="1798228"/>
    <lineage>
        <taxon>Bacteria</taxon>
        <taxon>Bacillati</taxon>
        <taxon>Actinomycetota</taxon>
        <taxon>Actinomycetes</taxon>
        <taxon>Geodermatophilales</taxon>
        <taxon>Geodermatophilaceae</taxon>
        <taxon>Blastococcus</taxon>
    </lineage>
</organism>
<gene>
    <name evidence="1" type="ORF">SAMN05216574_102298</name>
</gene>
<reference evidence="2" key="1">
    <citation type="submission" date="2016-10" db="EMBL/GenBank/DDBJ databases">
        <authorList>
            <person name="Varghese N."/>
            <person name="Submissions S."/>
        </authorList>
    </citation>
    <scope>NUCLEOTIDE SEQUENCE [LARGE SCALE GENOMIC DNA]</scope>
    <source>
        <strain evidence="2">DSM 46838</strain>
    </source>
</reference>
<dbReference type="RefSeq" id="WP_092195455.1">
    <property type="nucleotide sequence ID" value="NZ_FOND01000002.1"/>
</dbReference>
<dbReference type="Proteomes" id="UP000198589">
    <property type="component" value="Unassembled WGS sequence"/>
</dbReference>
<dbReference type="EMBL" id="FOND01000002">
    <property type="protein sequence ID" value="SFE16065.1"/>
    <property type="molecule type" value="Genomic_DNA"/>
</dbReference>
<protein>
    <recommendedName>
        <fullName evidence="3">Lipoprotein</fullName>
    </recommendedName>
</protein>
<dbReference type="PROSITE" id="PS51257">
    <property type="entry name" value="PROKAR_LIPOPROTEIN"/>
    <property type="match status" value="1"/>
</dbReference>